<evidence type="ECO:0000256" key="2">
    <source>
        <dbReference type="ARBA" id="ARBA00003490"/>
    </source>
</evidence>
<dbReference type="GO" id="GO:0003677">
    <property type="term" value="F:DNA binding"/>
    <property type="evidence" value="ECO:0007669"/>
    <property type="project" value="UniProtKB-KW"/>
</dbReference>
<evidence type="ECO:0000313" key="18">
    <source>
        <dbReference type="Proteomes" id="UP000594788"/>
    </source>
</evidence>
<dbReference type="GO" id="GO:0006260">
    <property type="term" value="P:DNA replication"/>
    <property type="evidence" value="ECO:0007669"/>
    <property type="project" value="UniProtKB-KW"/>
</dbReference>
<keyword evidence="6" id="KW-0436">Ligase</keyword>
<comment type="function">
    <text evidence="1">Isoform G2P plays an essential role in viral DNA replication. Binds the origin of replication and cleaves the dsDNA replicative form I (RFI) and becomes covalently bound to it via phosphotyrosine bond, generating the dsDNA replicative form II (RFII). In turn, viral DNA replication initiates at the 3'-OH of the cleavage site. After one round of rolling circle synthesis, protein G2P is linked to the newly synthesized ssDNA and joins the ends of the displaced strand to generate a circular single-stranded molecule ready to be packed into a virion.</text>
</comment>
<evidence type="ECO:0000313" key="17">
    <source>
        <dbReference type="EMBL" id="QPP21115.1"/>
    </source>
</evidence>
<evidence type="ECO:0000256" key="14">
    <source>
        <dbReference type="ARBA" id="ARBA00034003"/>
    </source>
</evidence>
<keyword evidence="10" id="KW-0378">Hydrolase</keyword>
<keyword evidence="9" id="KW-0255">Endonuclease</keyword>
<keyword evidence="11" id="KW-0238">DNA-binding</keyword>
<dbReference type="InterPro" id="IPR022686">
    <property type="entry name" value="G2P_N"/>
</dbReference>
<dbReference type="GO" id="GO:0016787">
    <property type="term" value="F:hydrolase activity"/>
    <property type="evidence" value="ECO:0007669"/>
    <property type="project" value="UniProtKB-KW"/>
</dbReference>
<evidence type="ECO:0000256" key="13">
    <source>
        <dbReference type="ARBA" id="ARBA00033015"/>
    </source>
</evidence>
<proteinExistence type="inferred from homology"/>
<keyword evidence="8" id="KW-0540">Nuclease</keyword>
<feature type="domain" description="Replication-associated protein G2P N-terminal" evidence="15">
    <location>
        <begin position="1"/>
        <end position="275"/>
    </location>
</feature>
<accession>A0A7T1TVZ8</accession>
<evidence type="ECO:0000256" key="9">
    <source>
        <dbReference type="ARBA" id="ARBA00022759"/>
    </source>
</evidence>
<keyword evidence="18" id="KW-1185">Reference proteome</keyword>
<dbReference type="Pfam" id="PF05155">
    <property type="entry name" value="G2P_X_C"/>
    <property type="match status" value="1"/>
</dbReference>
<evidence type="ECO:0000256" key="7">
    <source>
        <dbReference type="ARBA" id="ARBA00022705"/>
    </source>
</evidence>
<comment type="similarity">
    <text evidence="3">Belongs to the inovirus G2P protein family.</text>
</comment>
<dbReference type="InterPro" id="IPR006516">
    <property type="entry name" value="G2P"/>
</dbReference>
<sequence length="421" mass="47534">MIDMLVLRIPFKSSLVSERLDSQGNYVAHVNLAEVARLSGLTLAAHTVEYAIDGDLTVSGLKHPYESLPSHYAGIALKIFEGGKNFEPCVELKASPAKLLQGHNVFGPTSFELCGLEFFGAFAAAMPELYDLCDVTNTVVGRIDVTFSAKVANDHIANQVISFLRNVSNGQTKKTRALDYETTVMWNEGSRHRTLVAYLKHHEVQAQIKRLQKKKSSHLTTYEKNCLEVLSNPDLQLYAVGLVRFEARLHTRFFENFGLPRKFFDIVKYQDNYESGSFNLICDLWKKSFKDLFDAFKGADMNVYDDSKVYDALINNFSSVTKSGNISNSKANRLFGFYRRLVNEGYDNVAQTMERTTFWRSLKELTSVGLSKAQLMNLSTDNNVVPLVQMINVDFAQQYPEWYVEPVSIFNRSNVVSINAA</sequence>
<dbReference type="InterPro" id="IPR022688">
    <property type="entry name" value="G2P_C"/>
</dbReference>
<evidence type="ECO:0000256" key="11">
    <source>
        <dbReference type="ARBA" id="ARBA00023125"/>
    </source>
</evidence>
<comment type="function">
    <text evidence="2">Isoform G10P protein binds to double-stranded DNA and prevents hydrolysis by nucleases. Additionally, G10P is an inhibitor of DNA replication and may have a role in the transition from semiconservative replicative form DNA replication to single-stranded DNA synthesis in the life cycle.</text>
</comment>
<dbReference type="NCBIfam" id="TIGR01629">
    <property type="entry name" value="rep_II_X"/>
    <property type="match status" value="1"/>
</dbReference>
<protein>
    <recommendedName>
        <fullName evidence="5">Replication-associated protein G2P</fullName>
        <ecNumber evidence="4">6.5.1.1</ecNumber>
    </recommendedName>
    <alternativeName>
        <fullName evidence="12">G2P</fullName>
    </alternativeName>
    <alternativeName>
        <fullName evidence="13">Gene 2 protein</fullName>
    </alternativeName>
</protein>
<dbReference type="EMBL" id="MT901800">
    <property type="protein sequence ID" value="QPP21115.1"/>
    <property type="molecule type" value="Genomic_DNA"/>
</dbReference>
<evidence type="ECO:0000256" key="3">
    <source>
        <dbReference type="ARBA" id="ARBA00009603"/>
    </source>
</evidence>
<evidence type="ECO:0000259" key="16">
    <source>
        <dbReference type="Pfam" id="PF05155"/>
    </source>
</evidence>
<dbReference type="Pfam" id="PF05144">
    <property type="entry name" value="Phage_CRI"/>
    <property type="match status" value="1"/>
</dbReference>
<evidence type="ECO:0000256" key="8">
    <source>
        <dbReference type="ARBA" id="ARBA00022722"/>
    </source>
</evidence>
<gene>
    <name evidence="17" type="ORF">PEar6_01</name>
</gene>
<evidence type="ECO:0000256" key="10">
    <source>
        <dbReference type="ARBA" id="ARBA00022801"/>
    </source>
</evidence>
<dbReference type="GO" id="GO:0004519">
    <property type="term" value="F:endonuclease activity"/>
    <property type="evidence" value="ECO:0007669"/>
    <property type="project" value="UniProtKB-KW"/>
</dbReference>
<evidence type="ECO:0000256" key="4">
    <source>
        <dbReference type="ARBA" id="ARBA00012727"/>
    </source>
</evidence>
<evidence type="ECO:0000256" key="6">
    <source>
        <dbReference type="ARBA" id="ARBA00022598"/>
    </source>
</evidence>
<evidence type="ECO:0000256" key="12">
    <source>
        <dbReference type="ARBA" id="ARBA00032532"/>
    </source>
</evidence>
<name>A0A7T1TVZ8_9VIRU</name>
<feature type="domain" description="Replication-associated protein G2P C-terminal" evidence="16">
    <location>
        <begin position="321"/>
        <end position="408"/>
    </location>
</feature>
<evidence type="ECO:0000256" key="1">
    <source>
        <dbReference type="ARBA" id="ARBA00003296"/>
    </source>
</evidence>
<reference evidence="17 18" key="1">
    <citation type="journal article" date="2020" name="Microorganisms">
        <title>First Report of Filamentous Phages Isolated from Tunisian Orchards to Control Erwinia amylovora.</title>
        <authorList>
            <person name="Akremi I."/>
            <person name="Holtappels D."/>
            <person name="Brabra W."/>
            <person name="Jlidi M."/>
            <person name="Hadj Ibrahim A."/>
            <person name="Ben Ali M."/>
            <person name="Fortuna K."/>
            <person name="Ahmed M."/>
            <person name="Meerbeek B.V."/>
            <person name="Rhouma A."/>
            <person name="Lavigne R."/>
            <person name="Ben Ali M."/>
            <person name="Wagemans J."/>
        </authorList>
    </citation>
    <scope>NUCLEOTIDE SEQUENCE [LARGE SCALE GENOMIC DNA]</scope>
</reference>
<dbReference type="GO" id="GO:0003910">
    <property type="term" value="F:DNA ligase (ATP) activity"/>
    <property type="evidence" value="ECO:0007669"/>
    <property type="project" value="UniProtKB-EC"/>
</dbReference>
<evidence type="ECO:0000256" key="5">
    <source>
        <dbReference type="ARBA" id="ARBA00014536"/>
    </source>
</evidence>
<dbReference type="Proteomes" id="UP000594788">
    <property type="component" value="Segment"/>
</dbReference>
<dbReference type="EC" id="6.5.1.1" evidence="4"/>
<organism evidence="17 18">
    <name type="scientific">Erwinia phage PEar6</name>
    <dbReference type="NCBI Taxonomy" id="2776820"/>
    <lineage>
        <taxon>Viruses</taxon>
        <taxon>Monodnaviria</taxon>
        <taxon>Loebvirae</taxon>
        <taxon>Hofneiviricota</taxon>
        <taxon>Faserviricetes</taxon>
        <taxon>Tubulavirales</taxon>
        <taxon>Inoviridae</taxon>
        <taxon>Lineavirus</taxon>
        <taxon>Lineavirus pear</taxon>
    </lineage>
</organism>
<comment type="catalytic activity">
    <reaction evidence="14">
        <text>ATP + (deoxyribonucleotide)n-3'-hydroxyl + 5'-phospho-(deoxyribonucleotide)m = (deoxyribonucleotide)n+m + AMP + diphosphate.</text>
        <dbReference type="EC" id="6.5.1.1"/>
    </reaction>
</comment>
<evidence type="ECO:0000259" key="15">
    <source>
        <dbReference type="Pfam" id="PF05144"/>
    </source>
</evidence>
<keyword evidence="7" id="KW-0235">DNA replication</keyword>